<feature type="region of interest" description="Disordered" evidence="4">
    <location>
        <begin position="3688"/>
        <end position="3720"/>
    </location>
</feature>
<feature type="region of interest" description="Disordered" evidence="4">
    <location>
        <begin position="1041"/>
        <end position="1061"/>
    </location>
</feature>
<dbReference type="OrthoDB" id="5244639at2"/>
<sequence>MQQDTKGARVSFRLDTLEAALEQGIDNEGAALDVLVAAAAKGSPHPELWAKLHQGAARDDRFSELAFAYERLTGERRFGMLPPAAQAEVLVHAAEFLGDFFGDPGGARPYLERALAALPSHREAFLRLERILVEANEPPKLADLYALAATSRADRGDQVALLRRAFMLVETDGKEEERAIKLLQQILRLDPGDSEARWALEARYAQAGRLQEIARMLEQAVAAEAQPPDALEIRTRLIDLYGGPLKEIERALPHVEEVLAANPGHEAAFRAGEALLGRKTVVARAAAALESACVRLGRPQDAARMMSLQIENLRGPRRVEVQRRLVELYFQKIGDLTSALALSEQILAVDPADEAVRERYLALAAALDKRADATRVLTRASSSAKDRPLKARISAELGELHADLGDGRKARAAFQVALEGEPDPAAVRRAARGLAKLCERERDARGLAGALERLVAVEPEADAREAAAERLARLYEEELNDPAGAIAAYRRLAEAGSSREPQALAALERLYEATGPQEGLAWVLERRAEAEPDRRAARQLAFRAAELRARLPDAPAAIASFRRYLAAFGPSREAHARLAPLLEQERRWAELEALLEADAELAPPPERASILARVGAIRMARLDDPAGAIAAYRAALALDPTDRPSRLAVEKMLGPPPGGAEPAPSRQSAHLILTDDQRLAACAVLEPIARAEGAAPLLLRVLETRADIAPVVWSPGAGAPAPADATGRLAALEEAASLAEREIRDPKKALDLAARGLTLAAAAAPDRIARWVAEVERLTDHGSESARRAPVLAGALGGRAVDSPALSHLARRAGEALLASGDVAQALALYRRALAFEPSSRELIERVDVLLREQGSPEERLALYREALAQPCPPARRRELLHAVGTIQRRDLGDLAGAAATYRAAIADDPGDAAAYEALLETYAAGGAWDALYGALAERLPAAPPEEHVAHELRMADAAAKGGKAEDAAAHYRAILSSGAALSDAALSAMEALALSAGDAGLLREVLERRIAASADPQDEALWLERLGDLAAFGIEDASRANGEGENEAESAAAGAAERDAPRAAQGDVAAAVAAWQRAASLAEGPLADPERAQKLYERVLAASPQHRDAASRLATLYRGQGAWDRLAAMCEVLIDTAPSADEALRELVILELAATQARSASRFVDAAAALRERVRAEAEGKGSALADKAAAQVHAVDGALARVLAADPDRQDDAAAVHRRLLAPRHGDGEGAAPAWLDLHAVEAFRAFLAQSPDTLARRVDRRWLFTLLTERAPEGERARALASWAAWEEEIGDRAAAAALYARLIEVDPDNDDALAARGRLLADVGDHEGAAEVLAARRDRSEGSARVALEVELAALLLDRLDRPAEALDTIAPAIEAGTIEPAVLEIAERALARPETQARAALLLERACDAIDDPEARVALLETLLASAPAAPSAPRAAGLAGSLAAAANAAVRRGWFERLLDHREDDVARGLDLALRAVAELPGELSLWDRLEELGRKAKQPERVAAVYSAALLDPAAGAALPPEIIEEIGRRAVEHHEEWFDAPDAALALLRRLVELVPGSLWGFERLKLAYNAAERWEDLFALYDAMLERTSAADERVYLLEDAAAVARDLAGDGERTMRYLEQLLPLQDDARTRAALERLYERHGKHRPLIDLLTAELPRLSGDDAERLRERIALLWIEGVGDAASALPVVEQLLDAAPAARAPGAPRAAFALLERILAAIPPEQAPAGEASALAARAARQRSAVLLAKHYREVARPEDLVRVLEIQLEGADVDDRPALLREIVRLRRDALGDEPGAFARLAELVEQRPAGEADRAELTELAERLGRHERLAEVLAAAEPRAEGAELALALVREAALLRRDRLRDADGAIALFRRLFSLAERHGDAEAALGAARALDRLFAEGDRAAERCDVLDTLAALEEDPAARRAALGELARLAASRLGDEARAIAAYSARLADDAEDLEALDGLAALLEEGGRFRELTAVLERRAAARGGEGARRDLGRVARLFERELGDPEQAIATWRRVREELAPDPESGDALAALYTRAERWDDLVALLEVEASAAAAAGGAAGAARSAELFRRLGDVHRDRTLAWERAVAGYRRAHEAEVATRAEIVGAVEPADGGAAPARAGLTELLRRIDPASPEHRGALSATVNALLEICAAADDWSGQVALLEPRLAAAEADAERVAILKASAALLEERGGDRAGAFDLVFRAFLLSPGTEPPEGLLRLADAAGRWHTLAEALPALERRGDVPAATLRDLTFRVGRWHRDAHADSDAAERAFEQALVHDPGNSAILLDLVELLRHRRGPSLVPTLLRLAAATGYDLALYREAVETARDAGDAERARVIAEELLDRAVQRLGDAEAEPAQPAAWPPARAALWAIDALIGMLEAAGDRPQIVALGRRGAALPLAPAEQRRLRRVAAEAAEPEEAIALYGGLFDEDPTDEPAGERLAELLRAASRRDELVRLRARQIEVSGDAERRVALRYDAAELLANTPRTPEAIALLRENLAERPAHAPSIEKLASLLEEGGLHRELMLLREEQATAREAAGDGAPAAELWLEAASLAEHELGEPERAVASYRRAAEIGSAKALDALARLLTRRGEHAAAAEVLERLCAGAPADELHKGALRLADVYLAAGEPDRARAALERALPRAAQPAPIRERLAYLYRASGAWVALAELIAGDAARAEDAPARLALLREAADLHLTRGGSPAAAIPLFDEAISLAPDDLSLRLARSRALSAAGRSEDATAQLRAIIADFGSRRPKERALVHYELARVALATGDRARAMAEFDLALRIDPAHPDALHGLAGLALEDGQLDRAHRAYRALLLVARRPRDDAEGPGGRRSTMPPRSSLGRLPAASFSRAEVLLALGEIARRQGAPEREVEYVESAFEAARESEAEHEKLLAALRARGQHELLARALEARLAGPALEPTDGAAEALGELASLYEGPLGRPEPALTARLRALDLTPGSGPAHDAALELARRLDQIDRYLDLVERLVARSSGEPYEVALLLRFGRALELAPGNQERAAAAYRRAEARIAAGASSTMGEAGADVEQLWRSLEALYDRLGDRLAQAEVLRKRIALADAARGAGDAESDAVSRRADPRYRLAALLAADPAEVDQAISLLEEAIELRADPDRAEAILRDALRTDPRNPRAIRLFEHLARRSGRPRALVDALLLLAEIEGPSVLEEAVRTARALGDREQAESILQRIVGPGSGGPPPSDPPGAAWALVSLAELREQAGDLAAAAWLSERAARASAPDEERALLLHAASLAAGPLDDLQRAARLYEELRGREPAEREIWMPLAGVYRRSGDAARLSALLEETVPLVDDLSERCALRLERARLLARESPEQAAIQLRDILDEDPSQVEAAILLAAMLEAAGRTQELGELFALQLDAAKDRADVASIASISLRLGALLEQRGDDVAARDVYLGAADWDATNREVVRALVRLGRKRDGSDDLVDALERLLRIEQGAEAAQIALELSGLHGARGDDAAAEGALKAGYAACPTSDRLREELASRYAAREAWHALADLYVLEAQVAGTDEARVGCLCRAAEILRDRAGDAAAAAEHLERALRIAPGDRDVLLALIDACGAVGEHARAARALTATLEASPDDPWLHRARAEVHEALGQHERAIADLERAYALGGAEYAGELVAALERALARASARPAPGAPQEPAPEWEGAAASSPSPLSSSPSSTPRAIRLRLAEILARTGDLERARAHLGDLLHADSKDRAALKALAGLEESAARWDAASAVYRRLIALEEGDALVATALRLAGACARAGHLGDARGGLERALRAAPGHAEIRDRLRALYAEIGASRELAAIALEDAAAASDVAGRFVLLVKAGRLLLEAGDAAQAIPPLREARSLRPEEHEVALALVDALTGAGKPAEARAVTAELIAASKGRRSRLLGGVYHRLARIEAAEGNARESLTALSRALENDPQNGAIAMEVGERALALGEQELAARAYRAVTLMKIAVEPGEGGTTPTARALAYYHLGSMALAVGDRRKARLMLDKSVSEDGSLEVARALLDEIRAG</sequence>
<evidence type="ECO:0000256" key="1">
    <source>
        <dbReference type="ARBA" id="ARBA00022737"/>
    </source>
</evidence>
<evidence type="ECO:0000256" key="2">
    <source>
        <dbReference type="ARBA" id="ARBA00022803"/>
    </source>
</evidence>
<dbReference type="SMART" id="SM00028">
    <property type="entry name" value="TPR"/>
    <property type="match status" value="20"/>
</dbReference>
<feature type="repeat" description="TPR" evidence="3">
    <location>
        <begin position="391"/>
        <end position="424"/>
    </location>
</feature>
<dbReference type="RefSeq" id="WP_104984569.1">
    <property type="nucleotide sequence ID" value="NZ_CP012673.1"/>
</dbReference>
<evidence type="ECO:0000313" key="6">
    <source>
        <dbReference type="Proteomes" id="UP000238348"/>
    </source>
</evidence>
<dbReference type="SUPFAM" id="SSF48452">
    <property type="entry name" value="TPR-like"/>
    <property type="match status" value="10"/>
</dbReference>
<feature type="repeat" description="TPR" evidence="3">
    <location>
        <begin position="2781"/>
        <end position="2814"/>
    </location>
</feature>
<evidence type="ECO:0000256" key="3">
    <source>
        <dbReference type="PROSITE-ProRule" id="PRU00339"/>
    </source>
</evidence>
<proteinExistence type="predicted"/>
<dbReference type="Pfam" id="PF14559">
    <property type="entry name" value="TPR_19"/>
    <property type="match status" value="2"/>
</dbReference>
<keyword evidence="1" id="KW-0677">Repeat</keyword>
<keyword evidence="2 3" id="KW-0802">TPR repeat</keyword>
<dbReference type="InterPro" id="IPR019734">
    <property type="entry name" value="TPR_rpt"/>
</dbReference>
<feature type="compositionally biased region" description="Low complexity" evidence="4">
    <location>
        <begin position="1041"/>
        <end position="1056"/>
    </location>
</feature>
<evidence type="ECO:0000256" key="4">
    <source>
        <dbReference type="SAM" id="MobiDB-lite"/>
    </source>
</evidence>
<gene>
    <name evidence="5" type="ORF">SOCE26_078660</name>
</gene>
<evidence type="ECO:0000313" key="5">
    <source>
        <dbReference type="EMBL" id="AUX46360.1"/>
    </source>
</evidence>
<dbReference type="PANTHER" id="PTHR45586">
    <property type="entry name" value="TPR REPEAT-CONTAINING PROTEIN PA4667"/>
    <property type="match status" value="1"/>
</dbReference>
<accession>A0A2L0F466</accession>
<dbReference type="Pfam" id="PF13181">
    <property type="entry name" value="TPR_8"/>
    <property type="match status" value="1"/>
</dbReference>
<feature type="region of interest" description="Disordered" evidence="4">
    <location>
        <begin position="2849"/>
        <end position="2870"/>
    </location>
</feature>
<dbReference type="InterPro" id="IPR051012">
    <property type="entry name" value="CellSynth/LPSAsmb/PSIAsmb"/>
</dbReference>
<dbReference type="Gene3D" id="1.25.40.10">
    <property type="entry name" value="Tetratricopeptide repeat domain"/>
    <property type="match status" value="15"/>
</dbReference>
<organism evidence="5 6">
    <name type="scientific">Sorangium cellulosum</name>
    <name type="common">Polyangium cellulosum</name>
    <dbReference type="NCBI Taxonomy" id="56"/>
    <lineage>
        <taxon>Bacteria</taxon>
        <taxon>Pseudomonadati</taxon>
        <taxon>Myxococcota</taxon>
        <taxon>Polyangia</taxon>
        <taxon>Polyangiales</taxon>
        <taxon>Polyangiaceae</taxon>
        <taxon>Sorangium</taxon>
    </lineage>
</organism>
<feature type="compositionally biased region" description="Low complexity" evidence="4">
    <location>
        <begin position="3699"/>
        <end position="3719"/>
    </location>
</feature>
<dbReference type="Proteomes" id="UP000238348">
    <property type="component" value="Chromosome"/>
</dbReference>
<reference evidence="5 6" key="1">
    <citation type="submission" date="2015-09" db="EMBL/GenBank/DDBJ databases">
        <title>Sorangium comparison.</title>
        <authorList>
            <person name="Zaburannyi N."/>
            <person name="Bunk B."/>
            <person name="Overmann J."/>
            <person name="Mueller R."/>
        </authorList>
    </citation>
    <scope>NUCLEOTIDE SEQUENCE [LARGE SCALE GENOMIC DNA]</scope>
    <source>
        <strain evidence="5 6">So ce26</strain>
    </source>
</reference>
<evidence type="ECO:0008006" key="7">
    <source>
        <dbReference type="Google" id="ProtNLM"/>
    </source>
</evidence>
<dbReference type="PROSITE" id="PS50005">
    <property type="entry name" value="TPR"/>
    <property type="match status" value="4"/>
</dbReference>
<dbReference type="InterPro" id="IPR011990">
    <property type="entry name" value="TPR-like_helical_dom_sf"/>
</dbReference>
<feature type="repeat" description="TPR" evidence="3">
    <location>
        <begin position="3936"/>
        <end position="3969"/>
    </location>
</feature>
<protein>
    <recommendedName>
        <fullName evidence="7">Tetratricopeptide repeat protein</fullName>
    </recommendedName>
</protein>
<dbReference type="PANTHER" id="PTHR45586:SF1">
    <property type="entry name" value="LIPOPOLYSACCHARIDE ASSEMBLY PROTEIN B"/>
    <property type="match status" value="1"/>
</dbReference>
<name>A0A2L0F466_SORCE</name>
<dbReference type="EMBL" id="CP012673">
    <property type="protein sequence ID" value="AUX46360.1"/>
    <property type="molecule type" value="Genomic_DNA"/>
</dbReference>
<feature type="repeat" description="TPR" evidence="3">
    <location>
        <begin position="807"/>
        <end position="840"/>
    </location>
</feature>